<dbReference type="InterPro" id="IPR042115">
    <property type="entry name" value="PriA_3primeBD_sf"/>
</dbReference>
<sequence length="623" mass="68742">MALTRPLRLKAEIAKLKPEGSSSDLPIARVWVDSGVFHLDQSYDYLIPDNLSAVISTGVRVQVPFHGREVEGLVLTRESTSDSPVLKSISKAISLHSVATLESIELISAVAARWAAHPFDVIRSAIPPRVASVDKENWVEAALPQLKTKPNRTYIHIPPAVNRFNFLLSTIDRYSGKGSTLVIVPDNRSVQRLVALIPEAVVLDSALDRSERYRNFLLCRYGRGQIVLGTRSAIFAPITDLESIIVMDEGSEQHYEVRSPGWNVRDVAILRAMKSELNLTFVGYSPSSEVARLIENKWIDFSSSKSRIDVSAYPQSHGELIPSRLMGEVRKAMNSGPVLFLAPRKGYSQSVVCSKCKNSALCECGGKLLKRGSETSLECTICGKAHSEWRCVWCKGSTPYLLGRGSERFAYEIGAAFPGVKVVQSSSELMIDSFDDERGLVIATPGAIPITKNGYALVIILEADRFFMQADIRAHERTRELFFSTSASASQKGKVAFVMSADSPIIGAVSAWKPSLISQRELRERLEVNLPPFTRAVTMDIAATESQSLLRGLKKAQDDSRLPESTQFLGPSQLKGDIDRIVVLVPLIDGEALISLLHEFQRRRSSSKKSLASIRIDPYSLSR</sequence>
<dbReference type="GO" id="GO:0006310">
    <property type="term" value="P:DNA recombination"/>
    <property type="evidence" value="ECO:0007669"/>
    <property type="project" value="TreeGrafter"/>
</dbReference>
<dbReference type="GO" id="GO:0005524">
    <property type="term" value="F:ATP binding"/>
    <property type="evidence" value="ECO:0007669"/>
    <property type="project" value="UniProtKB-KW"/>
</dbReference>
<dbReference type="OrthoDB" id="3177118at2"/>
<evidence type="ECO:0000256" key="3">
    <source>
        <dbReference type="ARBA" id="ARBA00023125"/>
    </source>
</evidence>
<dbReference type="GO" id="GO:0043138">
    <property type="term" value="F:3'-5' DNA helicase activity"/>
    <property type="evidence" value="ECO:0007669"/>
    <property type="project" value="TreeGrafter"/>
</dbReference>
<feature type="domain" description="Primosomal protein N' 3' DNA-binding" evidence="4">
    <location>
        <begin position="32"/>
        <end position="127"/>
    </location>
</feature>
<keyword evidence="1" id="KW-0547">Nucleotide-binding</keyword>
<dbReference type="PANTHER" id="PTHR30580:SF0">
    <property type="entry name" value="PRIMOSOMAL PROTEIN N"/>
    <property type="match status" value="1"/>
</dbReference>
<evidence type="ECO:0000313" key="6">
    <source>
        <dbReference type="Proteomes" id="UP000217215"/>
    </source>
</evidence>
<evidence type="ECO:0000256" key="2">
    <source>
        <dbReference type="ARBA" id="ARBA00022840"/>
    </source>
</evidence>
<dbReference type="GO" id="GO:0006302">
    <property type="term" value="P:double-strand break repair"/>
    <property type="evidence" value="ECO:0007669"/>
    <property type="project" value="TreeGrafter"/>
</dbReference>
<protein>
    <submittedName>
        <fullName evidence="5">Primosomal protein N' (Replication factor Y) (Superfamily II helicase)</fullName>
    </submittedName>
</protein>
<dbReference type="Gene3D" id="3.40.1440.60">
    <property type="entry name" value="PriA, 3(prime) DNA-binding domain"/>
    <property type="match status" value="1"/>
</dbReference>
<keyword evidence="5" id="KW-0347">Helicase</keyword>
<dbReference type="PANTHER" id="PTHR30580">
    <property type="entry name" value="PRIMOSOMAL PROTEIN N"/>
    <property type="match status" value="1"/>
</dbReference>
<evidence type="ECO:0000313" key="5">
    <source>
        <dbReference type="EMBL" id="ASY15963.1"/>
    </source>
</evidence>
<dbReference type="InterPro" id="IPR027417">
    <property type="entry name" value="P-loop_NTPase"/>
</dbReference>
<dbReference type="EMBL" id="CP016773">
    <property type="protein sequence ID" value="ASY15963.1"/>
    <property type="molecule type" value="Genomic_DNA"/>
</dbReference>
<evidence type="ECO:0000259" key="4">
    <source>
        <dbReference type="Pfam" id="PF17764"/>
    </source>
</evidence>
<evidence type="ECO:0000256" key="1">
    <source>
        <dbReference type="ARBA" id="ARBA00022741"/>
    </source>
</evidence>
<dbReference type="Pfam" id="PF17764">
    <property type="entry name" value="PriA_3primeBD"/>
    <property type="match status" value="1"/>
</dbReference>
<dbReference type="RefSeq" id="WP_095673556.1">
    <property type="nucleotide sequence ID" value="NZ_CP016773.1"/>
</dbReference>
<dbReference type="AlphaFoldDB" id="A0A249KGM2"/>
<dbReference type="Gene3D" id="3.40.50.300">
    <property type="entry name" value="P-loop containing nucleotide triphosphate hydrolases"/>
    <property type="match status" value="1"/>
</dbReference>
<dbReference type="KEGG" id="psuf:A1sIA56_03435"/>
<keyword evidence="3" id="KW-0238">DNA-binding</keyword>
<reference evidence="5 6" key="1">
    <citation type="submission" date="2016-07" db="EMBL/GenBank/DDBJ databases">
        <title>High microdiversification within the ubiquitous acI lineage of Actinobacteria.</title>
        <authorList>
            <person name="Neuenschwander S.M."/>
            <person name="Salcher M."/>
            <person name="Ghai R."/>
            <person name="Pernthaler J."/>
        </authorList>
    </citation>
    <scope>NUCLEOTIDE SEQUENCE [LARGE SCALE GENOMIC DNA]</scope>
    <source>
        <strain evidence="5">MMS-IA-56</strain>
    </source>
</reference>
<name>A0A249KGM2_9ACTN</name>
<keyword evidence="2" id="KW-0067">ATP-binding</keyword>
<keyword evidence="6" id="KW-1185">Reference proteome</keyword>
<dbReference type="Proteomes" id="UP000217215">
    <property type="component" value="Chromosome"/>
</dbReference>
<dbReference type="InterPro" id="IPR041222">
    <property type="entry name" value="PriA_3primeBD"/>
</dbReference>
<dbReference type="GO" id="GO:0006270">
    <property type="term" value="P:DNA replication initiation"/>
    <property type="evidence" value="ECO:0007669"/>
    <property type="project" value="TreeGrafter"/>
</dbReference>
<dbReference type="GO" id="GO:0003677">
    <property type="term" value="F:DNA binding"/>
    <property type="evidence" value="ECO:0007669"/>
    <property type="project" value="UniProtKB-KW"/>
</dbReference>
<organism evidence="5 6">
    <name type="scientific">Candidatus Planktophila sulfonica</name>
    <dbReference type="NCBI Taxonomy" id="1884904"/>
    <lineage>
        <taxon>Bacteria</taxon>
        <taxon>Bacillati</taxon>
        <taxon>Actinomycetota</taxon>
        <taxon>Actinomycetes</taxon>
        <taxon>Candidatus Nanopelagicales</taxon>
        <taxon>Candidatus Nanopelagicaceae</taxon>
        <taxon>Candidatus Planktophila</taxon>
    </lineage>
</organism>
<gene>
    <name evidence="5" type="ORF">A1sIA56_03435</name>
</gene>
<keyword evidence="5" id="KW-0378">Hydrolase</keyword>
<accession>A0A249KGM2</accession>
<proteinExistence type="predicted"/>